<evidence type="ECO:0000313" key="1">
    <source>
        <dbReference type="EMBL" id="GBG94946.1"/>
    </source>
</evidence>
<reference evidence="1 2" key="1">
    <citation type="journal article" date="2019" name="Int. J. Syst. Evol. Microbiol.">
        <title>Lactobacillus salitolerans sp. nov., a novel lactic acid bacterium isolated from spent mushroom substrates.</title>
        <authorList>
            <person name="Tohno M."/>
            <person name="Tanizawa Y."/>
            <person name="Kojima Y."/>
            <person name="Sakamoto M."/>
            <person name="Nakamura Y."/>
            <person name="Ohkuma M."/>
            <person name="Kobayashi H."/>
        </authorList>
    </citation>
    <scope>NUCLEOTIDE SEQUENCE [LARGE SCALE GENOMIC DNA]</scope>
    <source>
        <strain evidence="1 2">YK43</strain>
    </source>
</reference>
<evidence type="ECO:0000313" key="2">
    <source>
        <dbReference type="Proteomes" id="UP000286848"/>
    </source>
</evidence>
<dbReference type="AlphaFoldDB" id="A0A401ITV5"/>
<protein>
    <submittedName>
        <fullName evidence="1">Uncharacterized protein</fullName>
    </submittedName>
</protein>
<dbReference type="EMBL" id="BFFP01000022">
    <property type="protein sequence ID" value="GBG94946.1"/>
    <property type="molecule type" value="Genomic_DNA"/>
</dbReference>
<keyword evidence="2" id="KW-1185">Reference proteome</keyword>
<comment type="caution">
    <text evidence="1">The sequence shown here is derived from an EMBL/GenBank/DDBJ whole genome shotgun (WGS) entry which is preliminary data.</text>
</comment>
<organism evidence="1 2">
    <name type="scientific">Ligilactobacillus salitolerans</name>
    <dbReference type="NCBI Taxonomy" id="1808352"/>
    <lineage>
        <taxon>Bacteria</taxon>
        <taxon>Bacillati</taxon>
        <taxon>Bacillota</taxon>
        <taxon>Bacilli</taxon>
        <taxon>Lactobacillales</taxon>
        <taxon>Lactobacillaceae</taxon>
        <taxon>Ligilactobacillus</taxon>
    </lineage>
</organism>
<accession>A0A401ITV5</accession>
<dbReference type="RefSeq" id="WP_124976822.1">
    <property type="nucleotide sequence ID" value="NZ_BFFP01000022.1"/>
</dbReference>
<sequence length="81" mass="9633">MKLYQALDVQNGQLEFFSSGKGLIDEFIRRYPKAKISMISSKLWHEICDRFEFSDFNIDDFQFYLMDEQAETAENMYLDGI</sequence>
<dbReference type="Proteomes" id="UP000286848">
    <property type="component" value="Unassembled WGS sequence"/>
</dbReference>
<name>A0A401ITV5_9LACO</name>
<proteinExistence type="predicted"/>
<gene>
    <name evidence="1" type="ORF">LFYK43_14050</name>
</gene>